<evidence type="ECO:0000313" key="1">
    <source>
        <dbReference type="EMBL" id="NWJ57756.1"/>
    </source>
</evidence>
<name>A0A7K4MWS7_9ARCH</name>
<dbReference type="AlphaFoldDB" id="A0A7K4MWS7"/>
<gene>
    <name evidence="1" type="ORF">HX858_08425</name>
</gene>
<evidence type="ECO:0000313" key="2">
    <source>
        <dbReference type="Proteomes" id="UP000575480"/>
    </source>
</evidence>
<protein>
    <submittedName>
        <fullName evidence="1">Recombination mediator protein UvsY</fullName>
    </submittedName>
</protein>
<reference evidence="1 2" key="1">
    <citation type="journal article" date="2019" name="Environ. Microbiol.">
        <title>Genomics insights into ecotype formation of ammonia-oxidizing archaea in the deep ocean.</title>
        <authorList>
            <person name="Wang Y."/>
            <person name="Huang J.M."/>
            <person name="Cui G.J."/>
            <person name="Nunoura T."/>
            <person name="Takaki Y."/>
            <person name="Li W.L."/>
            <person name="Li J."/>
            <person name="Gao Z.M."/>
            <person name="Takai K."/>
            <person name="Zhang A.Q."/>
            <person name="Stepanauskas R."/>
        </authorList>
    </citation>
    <scope>NUCLEOTIDE SEQUENCE [LARGE SCALE GENOMIC DNA]</scope>
    <source>
        <strain evidence="1 2">L15a</strain>
    </source>
</reference>
<sequence length="144" mass="17145">MKFEEIQKLWTSDCNIDETELAQESVKIPQLHNKYLIFYSNEKLRLKTQRFEHSKLVKLKKEYYGGKMSQEELEAIDWEPFQHKLLKADVEQYVDADENVIESKKMLALQEEKVDYLEAIVKGLSTRGYLIKNAIDWKRFTEGH</sequence>
<dbReference type="EMBL" id="JACATH010000013">
    <property type="protein sequence ID" value="NWJ57756.1"/>
    <property type="molecule type" value="Genomic_DNA"/>
</dbReference>
<proteinExistence type="predicted"/>
<dbReference type="InterPro" id="IPR021289">
    <property type="entry name" value="UvsY"/>
</dbReference>
<comment type="caution">
    <text evidence="1">The sequence shown here is derived from an EMBL/GenBank/DDBJ whole genome shotgun (WGS) entry which is preliminary data.</text>
</comment>
<dbReference type="Pfam" id="PF11056">
    <property type="entry name" value="UvsY"/>
    <property type="match status" value="1"/>
</dbReference>
<accession>A0A7K4MWS7</accession>
<dbReference type="Proteomes" id="UP000575480">
    <property type="component" value="Unassembled WGS sequence"/>
</dbReference>
<organism evidence="1 2">
    <name type="scientific">Marine Group I thaumarchaeote</name>
    <dbReference type="NCBI Taxonomy" id="2511932"/>
    <lineage>
        <taxon>Archaea</taxon>
        <taxon>Nitrososphaerota</taxon>
        <taxon>Marine Group I</taxon>
    </lineage>
</organism>